<dbReference type="STRING" id="56730.IE4872_CH00502"/>
<gene>
    <name evidence="1" type="ORF">IE4872_CH00502</name>
</gene>
<dbReference type="EMBL" id="CP017101">
    <property type="protein sequence ID" value="APO66167.1"/>
    <property type="molecule type" value="Genomic_DNA"/>
</dbReference>
<organism evidence="1 2">
    <name type="scientific">Rhizobium gallicum</name>
    <dbReference type="NCBI Taxonomy" id="56730"/>
    <lineage>
        <taxon>Bacteria</taxon>
        <taxon>Pseudomonadati</taxon>
        <taxon>Pseudomonadota</taxon>
        <taxon>Alphaproteobacteria</taxon>
        <taxon>Hyphomicrobiales</taxon>
        <taxon>Rhizobiaceae</taxon>
        <taxon>Rhizobium/Agrobacterium group</taxon>
        <taxon>Rhizobium</taxon>
    </lineage>
</organism>
<dbReference type="AlphaFoldDB" id="A0A1L5NE38"/>
<sequence length="106" mass="11852">MASRRYRTTRTGSTCFAVKRGVVNLGTIERSLEVALAEMDEINPELAPYGITAAWRVHETAAAYAVAPKTLEQSFIQTDFYDFRDVTEIRTMRKASPTSWGITVCS</sequence>
<evidence type="ECO:0000313" key="1">
    <source>
        <dbReference type="EMBL" id="APO66167.1"/>
    </source>
</evidence>
<evidence type="ECO:0000313" key="2">
    <source>
        <dbReference type="Proteomes" id="UP000184749"/>
    </source>
</evidence>
<reference evidence="1 2" key="1">
    <citation type="submission" date="2016-09" db="EMBL/GenBank/DDBJ databases">
        <title>The complete genome sequences of Rhizobium gallicum, symbiovars gallicum and phaseoli, symbionts associated to common bean (Phaseolus vulgaris).</title>
        <authorList>
            <person name="Bustos P."/>
            <person name="Santamaria R.I."/>
            <person name="Perez-Carrascal O.M."/>
            <person name="Juarez S."/>
            <person name="Lozano L."/>
            <person name="Martinez-Flores I."/>
            <person name="Martinez-Romero E."/>
            <person name="Cevallos M."/>
            <person name="Romero D."/>
            <person name="Davila G."/>
            <person name="Gonzalez V."/>
        </authorList>
    </citation>
    <scope>NUCLEOTIDE SEQUENCE [LARGE SCALE GENOMIC DNA]</scope>
    <source>
        <strain evidence="1 2">IE4872</strain>
    </source>
</reference>
<accession>A0A1L5NE38</accession>
<proteinExistence type="predicted"/>
<protein>
    <submittedName>
        <fullName evidence="1">Uncharacterized protein</fullName>
    </submittedName>
</protein>
<dbReference type="Proteomes" id="UP000184749">
    <property type="component" value="Chromosome"/>
</dbReference>
<name>A0A1L5NE38_9HYPH</name>